<dbReference type="EC" id="2.4.-.-" evidence="2"/>
<proteinExistence type="predicted"/>
<evidence type="ECO:0000313" key="2">
    <source>
        <dbReference type="EMBL" id="MDO9713577.1"/>
    </source>
</evidence>
<comment type="caution">
    <text evidence="2">The sequence shown here is derived from an EMBL/GenBank/DDBJ whole genome shotgun (WGS) entry which is preliminary data.</text>
</comment>
<dbReference type="Pfam" id="PF00535">
    <property type="entry name" value="Glycos_transf_2"/>
    <property type="match status" value="1"/>
</dbReference>
<dbReference type="Gene3D" id="3.90.550.10">
    <property type="entry name" value="Spore Coat Polysaccharide Biosynthesis Protein SpsA, Chain A"/>
    <property type="match status" value="1"/>
</dbReference>
<feature type="domain" description="Glycosyltransferase 2-like" evidence="1">
    <location>
        <begin position="88"/>
        <end position="256"/>
    </location>
</feature>
<dbReference type="InterPro" id="IPR050834">
    <property type="entry name" value="Glycosyltransf_2"/>
</dbReference>
<dbReference type="InterPro" id="IPR001173">
    <property type="entry name" value="Glyco_trans_2-like"/>
</dbReference>
<dbReference type="PANTHER" id="PTHR43685:SF2">
    <property type="entry name" value="GLYCOSYLTRANSFERASE 2-LIKE DOMAIN-CONTAINING PROTEIN"/>
    <property type="match status" value="1"/>
</dbReference>
<dbReference type="PANTHER" id="PTHR43685">
    <property type="entry name" value="GLYCOSYLTRANSFERASE"/>
    <property type="match status" value="1"/>
</dbReference>
<gene>
    <name evidence="2" type="ORF">Q7A36_34980</name>
</gene>
<accession>A0ABT9EBQ0</accession>
<keyword evidence="3" id="KW-1185">Reference proteome</keyword>
<dbReference type="Proteomes" id="UP001243009">
    <property type="component" value="Unassembled WGS sequence"/>
</dbReference>
<evidence type="ECO:0000259" key="1">
    <source>
        <dbReference type="Pfam" id="PF00535"/>
    </source>
</evidence>
<evidence type="ECO:0000313" key="3">
    <source>
        <dbReference type="Proteomes" id="UP001243009"/>
    </source>
</evidence>
<protein>
    <submittedName>
        <fullName evidence="2">Glycosyltransferase</fullName>
        <ecNumber evidence="2">2.4.-.-</ecNumber>
    </submittedName>
</protein>
<dbReference type="InterPro" id="IPR029044">
    <property type="entry name" value="Nucleotide-diphossugar_trans"/>
</dbReference>
<reference evidence="2 3" key="1">
    <citation type="submission" date="2023-08" db="EMBL/GenBank/DDBJ databases">
        <title>The draft genome sequence of Paracraurococcus sp. LOR1-02.</title>
        <authorList>
            <person name="Kingkaew E."/>
            <person name="Tanasupawat S."/>
        </authorList>
    </citation>
    <scope>NUCLEOTIDE SEQUENCE [LARGE SCALE GENOMIC DNA]</scope>
    <source>
        <strain evidence="2 3">LOR1-02</strain>
    </source>
</reference>
<dbReference type="CDD" id="cd00761">
    <property type="entry name" value="Glyco_tranf_GTA_type"/>
    <property type="match status" value="1"/>
</dbReference>
<dbReference type="GO" id="GO:0016757">
    <property type="term" value="F:glycosyltransferase activity"/>
    <property type="evidence" value="ECO:0007669"/>
    <property type="project" value="UniProtKB-KW"/>
</dbReference>
<name>A0ABT9EBQ0_9PROT</name>
<dbReference type="EMBL" id="JAUTWS010000102">
    <property type="protein sequence ID" value="MDO9713577.1"/>
    <property type="molecule type" value="Genomic_DNA"/>
</dbReference>
<dbReference type="RefSeq" id="WP_305108431.1">
    <property type="nucleotide sequence ID" value="NZ_JAUTWS010000102.1"/>
</dbReference>
<sequence>MRRGKSGADPIAIIHQDLDAAADAQIRLPGQQALVVFWVNDTPVGQIYAEHQPDGCIMLGELVQAAVSRRAVLAARALSSAVGSTRVSVVICTRDRSDALARCLASLQQQSRRPDQVLVVDNASRDGRTEAAARAAGVEYVREDRPGLDIARNTGVLHATGDIVAYTDDDIVLHPRWLERMTAAFDALDIMSVTGLVLPAELETPAQQVFEDHWGFGRGFERIDFGREFFAAHRRHGCPTWEIGAGASMAFRRKAFDLVGLFDERLDVGAAGCSGDSEYWHRLLVAGWRCRYEPAAVAFHYHRRTFEGLSRQLHAYMRGHVVALLVQFKRNRSWGDLRRLFITLPRWYAKRGLKRLLRGQDPSTMFLWPEVKGSVGGLLYYLGSSLPSKHSKS</sequence>
<keyword evidence="2" id="KW-0328">Glycosyltransferase</keyword>
<dbReference type="SUPFAM" id="SSF53448">
    <property type="entry name" value="Nucleotide-diphospho-sugar transferases"/>
    <property type="match status" value="1"/>
</dbReference>
<organism evidence="2 3">
    <name type="scientific">Paracraurococcus lichenis</name>
    <dbReference type="NCBI Taxonomy" id="3064888"/>
    <lineage>
        <taxon>Bacteria</taxon>
        <taxon>Pseudomonadati</taxon>
        <taxon>Pseudomonadota</taxon>
        <taxon>Alphaproteobacteria</taxon>
        <taxon>Acetobacterales</taxon>
        <taxon>Roseomonadaceae</taxon>
        <taxon>Paracraurococcus</taxon>
    </lineage>
</organism>
<keyword evidence="2" id="KW-0808">Transferase</keyword>